<evidence type="ECO:0008006" key="4">
    <source>
        <dbReference type="Google" id="ProtNLM"/>
    </source>
</evidence>
<accession>A0ABR8L5V3</accession>
<evidence type="ECO:0000256" key="1">
    <source>
        <dbReference type="SAM" id="Phobius"/>
    </source>
</evidence>
<protein>
    <recommendedName>
        <fullName evidence="4">Transmembrane protein</fullName>
    </recommendedName>
</protein>
<feature type="transmembrane region" description="Helical" evidence="1">
    <location>
        <begin position="61"/>
        <end position="80"/>
    </location>
</feature>
<feature type="transmembrane region" description="Helical" evidence="1">
    <location>
        <begin position="20"/>
        <end position="41"/>
    </location>
</feature>
<evidence type="ECO:0000313" key="2">
    <source>
        <dbReference type="EMBL" id="MBD3146316.1"/>
    </source>
</evidence>
<organism evidence="2 3">
    <name type="scientific">Microbispora bryophytorum subsp. camponoti</name>
    <dbReference type="NCBI Taxonomy" id="1677852"/>
    <lineage>
        <taxon>Bacteria</taxon>
        <taxon>Bacillati</taxon>
        <taxon>Actinomycetota</taxon>
        <taxon>Actinomycetes</taxon>
        <taxon>Streptosporangiales</taxon>
        <taxon>Streptosporangiaceae</taxon>
        <taxon>Microbispora</taxon>
    </lineage>
</organism>
<sequence>MRSRSDDHAVASSIRWWQRWASWAGYAASGAAASYGCLLLVAALLGYRSFIGVTDLGLPDVTWPGAVVLLIGSAVAAATVRPWGGQVPPRALSAGAWGVAVLALVGSCMVLLNLIQLVLTGTVNDLNGNSNWLTFVERLCLAVVGALFVATALSHTRRSTGVCPRCGRAHTPQVSDRRYPTPHAAPPAMRWIAYTGCCAFLPYLILHTLGAAGVPGIEPNGFRPTWYMLLAGFCGVGLAVFLLLGLVRPWGMVFPRWTLWLAGRRVPRFLPLTPVWVVAPTLALYGTVSGILAGAGILSDDLFSIGGAASLAFGGYGWALAIAAVSYQLRTRALCVPTEMAAL</sequence>
<feature type="transmembrane region" description="Helical" evidence="1">
    <location>
        <begin position="92"/>
        <end position="115"/>
    </location>
</feature>
<keyword evidence="1" id="KW-0812">Transmembrane</keyword>
<name>A0ABR8L5V3_9ACTN</name>
<reference evidence="2 3" key="1">
    <citation type="submission" date="2020-09" db="EMBL/GenBank/DDBJ databases">
        <title>Actinomycete isolated from the Camponotus japonicus Mayr.</title>
        <authorList>
            <person name="Gong X."/>
        </authorList>
    </citation>
    <scope>NUCLEOTIDE SEQUENCE [LARGE SCALE GENOMIC DNA]</scope>
    <source>
        <strain evidence="2 3">2C-HV3</strain>
    </source>
</reference>
<proteinExistence type="predicted"/>
<keyword evidence="3" id="KW-1185">Reference proteome</keyword>
<keyword evidence="1" id="KW-1133">Transmembrane helix</keyword>
<feature type="transmembrane region" description="Helical" evidence="1">
    <location>
        <begin position="303"/>
        <end position="325"/>
    </location>
</feature>
<feature type="transmembrane region" description="Helical" evidence="1">
    <location>
        <begin position="135"/>
        <end position="153"/>
    </location>
</feature>
<feature type="transmembrane region" description="Helical" evidence="1">
    <location>
        <begin position="191"/>
        <end position="214"/>
    </location>
</feature>
<keyword evidence="1" id="KW-0472">Membrane</keyword>
<dbReference type="Proteomes" id="UP000653231">
    <property type="component" value="Unassembled WGS sequence"/>
</dbReference>
<dbReference type="EMBL" id="JACXRZ010000019">
    <property type="protein sequence ID" value="MBD3146316.1"/>
    <property type="molecule type" value="Genomic_DNA"/>
</dbReference>
<feature type="transmembrane region" description="Helical" evidence="1">
    <location>
        <begin position="269"/>
        <end position="297"/>
    </location>
</feature>
<gene>
    <name evidence="2" type="ORF">IEQ31_24445</name>
</gene>
<evidence type="ECO:0000313" key="3">
    <source>
        <dbReference type="Proteomes" id="UP000653231"/>
    </source>
</evidence>
<dbReference type="RefSeq" id="WP_191053643.1">
    <property type="nucleotide sequence ID" value="NZ_JACXRZ010000019.1"/>
</dbReference>
<feature type="transmembrane region" description="Helical" evidence="1">
    <location>
        <begin position="226"/>
        <end position="248"/>
    </location>
</feature>
<comment type="caution">
    <text evidence="2">The sequence shown here is derived from an EMBL/GenBank/DDBJ whole genome shotgun (WGS) entry which is preliminary data.</text>
</comment>